<dbReference type="InterPro" id="IPR008969">
    <property type="entry name" value="CarboxyPept-like_regulatory"/>
</dbReference>
<reference evidence="6" key="1">
    <citation type="journal article" date="2019" name="Int. J. Syst. Evol. Microbiol.">
        <title>The Global Catalogue of Microorganisms (GCM) 10K type strain sequencing project: providing services to taxonomists for standard genome sequencing and annotation.</title>
        <authorList>
            <consortium name="The Broad Institute Genomics Platform"/>
            <consortium name="The Broad Institute Genome Sequencing Center for Infectious Disease"/>
            <person name="Wu L."/>
            <person name="Ma J."/>
        </authorList>
    </citation>
    <scope>NUCLEOTIDE SEQUENCE [LARGE SCALE GENOMIC DNA]</scope>
    <source>
        <strain evidence="6">JCM 18326</strain>
    </source>
</reference>
<dbReference type="Pfam" id="PF13600">
    <property type="entry name" value="DUF4140"/>
    <property type="match status" value="1"/>
</dbReference>
<dbReference type="PANTHER" id="PTHR31005">
    <property type="entry name" value="DUF4139 DOMAIN-CONTAINING PROTEIN"/>
    <property type="match status" value="1"/>
</dbReference>
<name>A0ABP9D7B6_9BACT</name>
<keyword evidence="1" id="KW-0175">Coiled coil</keyword>
<organism evidence="5 6">
    <name type="scientific">Algivirga pacifica</name>
    <dbReference type="NCBI Taxonomy" id="1162670"/>
    <lineage>
        <taxon>Bacteria</taxon>
        <taxon>Pseudomonadati</taxon>
        <taxon>Bacteroidota</taxon>
        <taxon>Cytophagia</taxon>
        <taxon>Cytophagales</taxon>
        <taxon>Flammeovirgaceae</taxon>
        <taxon>Algivirga</taxon>
    </lineage>
</organism>
<accession>A0ABP9D7B6</accession>
<evidence type="ECO:0000256" key="1">
    <source>
        <dbReference type="SAM" id="Coils"/>
    </source>
</evidence>
<evidence type="ECO:0000313" key="6">
    <source>
        <dbReference type="Proteomes" id="UP001500298"/>
    </source>
</evidence>
<protein>
    <submittedName>
        <fullName evidence="5">DUF4139 domain-containing protein</fullName>
    </submittedName>
</protein>
<dbReference type="Pfam" id="PF13715">
    <property type="entry name" value="CarbopepD_reg_2"/>
    <property type="match status" value="1"/>
</dbReference>
<keyword evidence="2" id="KW-0732">Signal</keyword>
<comment type="caution">
    <text evidence="5">The sequence shown here is derived from an EMBL/GenBank/DDBJ whole genome shotgun (WGS) entry which is preliminary data.</text>
</comment>
<feature type="coiled-coil region" evidence="1">
    <location>
        <begin position="152"/>
        <end position="200"/>
    </location>
</feature>
<evidence type="ECO:0000259" key="4">
    <source>
        <dbReference type="Pfam" id="PF13600"/>
    </source>
</evidence>
<dbReference type="PANTHER" id="PTHR31005:SF8">
    <property type="entry name" value="DUF4139 DOMAIN-CONTAINING PROTEIN"/>
    <property type="match status" value="1"/>
</dbReference>
<feature type="domain" description="DUF4140" evidence="4">
    <location>
        <begin position="40"/>
        <end position="138"/>
    </location>
</feature>
<sequence>MTNNQQTMRFLIFISIFFSPSFLWAQSDTEKEVKSTIKKVTVYQKGAEINRTASVYLSKGNTTLLFKDLPSKVNKESIQAKGNKSLTIVSVSHNYDFLSDKKNSKQKEEWRQRIQVINDSLEQITGYQQVYEEEKSLLLANKRLGGDSGVNVEDLRNAANFYRSRLMEIESKRKALKRRIDQLELEQEAIQAQLNQFNGKSGKTSSTVKVVVSTKTAGTYQLDLRYTINEARWVANYDLRIDALDAPINLAYKAKVFQNTEEDWKKVKLVLSTGNPDENNTIPQLSPYYLSFNNYITDRLAGRVGGLAVNTPFRGVVEGVVMDENGEPIPGASVVIKGTTQGVSTDIDGRYKLHVPTGNNVLEVRYIGYVSQQKVINSGTMNFALQADVEQLEEVVVVGYGVQGRTRKKEARTQAVASIAPKQLVPLGISKSYTSTEFEIKMPYTIPSDNQAYDVTMVEYQVPATYQYSAVPKLSEDAYLTALIPDWTEYQLETGVANLFFEGVYKGKSLLDMGVMEDTMKISIGKDKGVAISRELQKEYAKKSTFGGSRMALKSWEITVKNNKSTSIEIALKDQVPISTDEDIKVELIDISGAEQDEDNGTLKWKLKLKPKQKKVLRVKYEVKYPSGRNLVVQ</sequence>
<feature type="chain" id="PRO_5046808432" evidence="2">
    <location>
        <begin position="26"/>
        <end position="634"/>
    </location>
</feature>
<dbReference type="InterPro" id="IPR025554">
    <property type="entry name" value="DUF4140"/>
</dbReference>
<keyword evidence="6" id="KW-1185">Reference proteome</keyword>
<gene>
    <name evidence="5" type="ORF">GCM10023331_18010</name>
</gene>
<feature type="domain" description="DUF4139" evidence="3">
    <location>
        <begin position="222"/>
        <end position="626"/>
    </location>
</feature>
<evidence type="ECO:0000259" key="3">
    <source>
        <dbReference type="Pfam" id="PF13598"/>
    </source>
</evidence>
<proteinExistence type="predicted"/>
<dbReference type="InterPro" id="IPR011935">
    <property type="entry name" value="CHP02231"/>
</dbReference>
<dbReference type="SUPFAM" id="SSF49464">
    <property type="entry name" value="Carboxypeptidase regulatory domain-like"/>
    <property type="match status" value="1"/>
</dbReference>
<dbReference type="Gene3D" id="2.60.40.1120">
    <property type="entry name" value="Carboxypeptidase-like, regulatory domain"/>
    <property type="match status" value="1"/>
</dbReference>
<dbReference type="NCBIfam" id="TIGR02231">
    <property type="entry name" value="mucoidy inhibitor MuiA family protein"/>
    <property type="match status" value="2"/>
</dbReference>
<evidence type="ECO:0000313" key="5">
    <source>
        <dbReference type="EMBL" id="GAA4833160.1"/>
    </source>
</evidence>
<feature type="signal peptide" evidence="2">
    <location>
        <begin position="1"/>
        <end position="25"/>
    </location>
</feature>
<dbReference type="Pfam" id="PF13598">
    <property type="entry name" value="DUF4139"/>
    <property type="match status" value="1"/>
</dbReference>
<dbReference type="InterPro" id="IPR037291">
    <property type="entry name" value="DUF4139"/>
</dbReference>
<evidence type="ECO:0000256" key="2">
    <source>
        <dbReference type="SAM" id="SignalP"/>
    </source>
</evidence>
<dbReference type="EMBL" id="BAABJX010000027">
    <property type="protein sequence ID" value="GAA4833160.1"/>
    <property type="molecule type" value="Genomic_DNA"/>
</dbReference>
<dbReference type="Proteomes" id="UP001500298">
    <property type="component" value="Unassembled WGS sequence"/>
</dbReference>